<evidence type="ECO:0000256" key="10">
    <source>
        <dbReference type="ARBA" id="ARBA00023125"/>
    </source>
</evidence>
<keyword evidence="8 15" id="KW-0067">ATP-binding</keyword>
<comment type="domain">
    <text evidence="15">The C-terminal domain has nuclease activity and interacts with RecD. It interacts with RecA, facilitating its loading onto ssDNA.</text>
</comment>
<dbReference type="InterPro" id="IPR011604">
    <property type="entry name" value="PDDEXK-like_dom_sf"/>
</dbReference>
<gene>
    <name evidence="15" type="primary">recB</name>
    <name evidence="19" type="ORF">ACFPKY_10650</name>
</gene>
<feature type="active site" description="For nuclease activity" evidence="15">
    <location>
        <position position="975"/>
    </location>
</feature>
<evidence type="ECO:0000256" key="9">
    <source>
        <dbReference type="ARBA" id="ARBA00022842"/>
    </source>
</evidence>
<dbReference type="Gene3D" id="3.90.320.10">
    <property type="match status" value="1"/>
</dbReference>
<comment type="caution">
    <text evidence="19">The sequence shown here is derived from an EMBL/GenBank/DDBJ whole genome shotgun (WGS) entry which is preliminary data.</text>
</comment>
<comment type="catalytic activity">
    <reaction evidence="14 15">
        <text>ATP + H2O = ADP + phosphate + H(+)</text>
        <dbReference type="Rhea" id="RHEA:13065"/>
        <dbReference type="ChEBI" id="CHEBI:15377"/>
        <dbReference type="ChEBI" id="CHEBI:15378"/>
        <dbReference type="ChEBI" id="CHEBI:30616"/>
        <dbReference type="ChEBI" id="CHEBI:43474"/>
        <dbReference type="ChEBI" id="CHEBI:456216"/>
        <dbReference type="EC" id="5.6.2.4"/>
    </reaction>
</comment>
<feature type="region of interest" description="Nuclease activity, interacts with RecD and RecA" evidence="15">
    <location>
        <begin position="774"/>
        <end position="1082"/>
    </location>
</feature>
<evidence type="ECO:0000256" key="14">
    <source>
        <dbReference type="ARBA" id="ARBA00048988"/>
    </source>
</evidence>
<evidence type="ECO:0000259" key="18">
    <source>
        <dbReference type="PROSITE" id="PS51217"/>
    </source>
</evidence>
<feature type="binding site" evidence="15">
    <location>
        <position position="961"/>
    </location>
    <ligand>
        <name>Mg(2+)</name>
        <dbReference type="ChEBI" id="CHEBI:18420"/>
    </ligand>
</feature>
<evidence type="ECO:0000256" key="7">
    <source>
        <dbReference type="ARBA" id="ARBA00022839"/>
    </source>
</evidence>
<dbReference type="EMBL" id="JBHSMD010000003">
    <property type="protein sequence ID" value="MFC5493565.1"/>
    <property type="molecule type" value="Genomic_DNA"/>
</dbReference>
<dbReference type="Pfam" id="PF00580">
    <property type="entry name" value="UvrD-helicase"/>
    <property type="match status" value="1"/>
</dbReference>
<dbReference type="SUPFAM" id="SSF52980">
    <property type="entry name" value="Restriction endonuclease-like"/>
    <property type="match status" value="1"/>
</dbReference>
<keyword evidence="12 15" id="KW-0413">Isomerase</keyword>
<evidence type="ECO:0000256" key="6">
    <source>
        <dbReference type="ARBA" id="ARBA00022806"/>
    </source>
</evidence>
<evidence type="ECO:0000256" key="15">
    <source>
        <dbReference type="HAMAP-Rule" id="MF_01485"/>
    </source>
</evidence>
<keyword evidence="4 15" id="KW-0227">DNA damage</keyword>
<evidence type="ECO:0000256" key="4">
    <source>
        <dbReference type="ARBA" id="ARBA00022763"/>
    </source>
</evidence>
<dbReference type="InterPro" id="IPR000212">
    <property type="entry name" value="DNA_helicase_UvrD/REP"/>
</dbReference>
<feature type="region of interest" description="DNA-binding and helicase activity, interacts with RecC" evidence="15">
    <location>
        <begin position="1"/>
        <end position="757"/>
    </location>
</feature>
<evidence type="ECO:0000256" key="8">
    <source>
        <dbReference type="ARBA" id="ARBA00022840"/>
    </source>
</evidence>
<keyword evidence="2 15" id="KW-0479">Metal-binding</keyword>
<evidence type="ECO:0000259" key="17">
    <source>
        <dbReference type="PROSITE" id="PS51198"/>
    </source>
</evidence>
<comment type="cofactor">
    <cofactor evidence="15">
        <name>Mg(2+)</name>
        <dbReference type="ChEBI" id="CHEBI:18420"/>
    </cofactor>
    <text evidence="15">Binds 1 Mg(2+) ion per subunit.</text>
</comment>
<keyword evidence="6 15" id="KW-0347">Helicase</keyword>
<feature type="binding site" evidence="15">
    <location>
        <position position="975"/>
    </location>
    <ligand>
        <name>Mg(2+)</name>
        <dbReference type="ChEBI" id="CHEBI:18420"/>
    </ligand>
</feature>
<accession>A0ABW0MZ01</accession>
<feature type="binding site" evidence="15">
    <location>
        <position position="838"/>
    </location>
    <ligand>
        <name>Mg(2+)</name>
        <dbReference type="ChEBI" id="CHEBI:18420"/>
    </ligand>
</feature>
<comment type="domain">
    <text evidence="15">The N-terminal DNA-binding domain is a ssDNA-dependent ATPase and has ATP-dependent 3'-5' helicase function. This domain interacts with RecC.</text>
</comment>
<proteinExistence type="inferred from homology"/>
<evidence type="ECO:0000313" key="19">
    <source>
        <dbReference type="EMBL" id="MFC5493565.1"/>
    </source>
</evidence>
<dbReference type="Gene3D" id="3.40.50.300">
    <property type="entry name" value="P-loop containing nucleotide triphosphate hydrolases"/>
    <property type="match status" value="3"/>
</dbReference>
<dbReference type="HAMAP" id="MF_01485">
    <property type="entry name" value="RecB"/>
    <property type="match status" value="1"/>
</dbReference>
<reference evidence="20" key="1">
    <citation type="journal article" date="2019" name="Int. J. Syst. Evol. Microbiol.">
        <title>The Global Catalogue of Microorganisms (GCM) 10K type strain sequencing project: providing services to taxonomists for standard genome sequencing and annotation.</title>
        <authorList>
            <consortium name="The Broad Institute Genomics Platform"/>
            <consortium name="The Broad Institute Genome Sequencing Center for Infectious Disease"/>
            <person name="Wu L."/>
            <person name="Ma J."/>
        </authorList>
    </citation>
    <scope>NUCLEOTIDE SEQUENCE [LARGE SCALE GENOMIC DNA]</scope>
    <source>
        <strain evidence="20">KACC 13778</strain>
    </source>
</reference>
<dbReference type="CDD" id="cd22352">
    <property type="entry name" value="RecB_C-like"/>
    <property type="match status" value="1"/>
</dbReference>
<evidence type="ECO:0000256" key="2">
    <source>
        <dbReference type="ARBA" id="ARBA00022723"/>
    </source>
</evidence>
<keyword evidence="10 15" id="KW-0238">DNA-binding</keyword>
<comment type="catalytic activity">
    <reaction evidence="13 15">
        <text>Couples ATP hydrolysis with the unwinding of duplex DNA by translocating in the 3'-5' direction.</text>
        <dbReference type="EC" id="5.6.2.4"/>
    </reaction>
</comment>
<keyword evidence="7 15" id="KW-0269">Exonuclease</keyword>
<dbReference type="EC" id="3.1.11.5" evidence="15"/>
<protein>
    <recommendedName>
        <fullName evidence="15">RecBCD enzyme subunit RecB</fullName>
        <ecNumber evidence="15">3.1.11.5</ecNumber>
        <ecNumber evidence="15">5.6.2.4</ecNumber>
    </recommendedName>
    <alternativeName>
        <fullName evidence="15">DNA 3'-5' helicase subunit RecB</fullName>
    </alternativeName>
    <alternativeName>
        <fullName evidence="15">Exonuclease V subunit RecB</fullName>
        <shortName evidence="15">ExoV subunit RecB</shortName>
    </alternativeName>
    <alternativeName>
        <fullName evidence="15">Helicase/nuclease RecBCD subunit RecB</fullName>
    </alternativeName>
</protein>
<dbReference type="RefSeq" id="WP_345172885.1">
    <property type="nucleotide sequence ID" value="NZ_BAABFQ010000004.1"/>
</dbReference>
<evidence type="ECO:0000256" key="13">
    <source>
        <dbReference type="ARBA" id="ARBA00034617"/>
    </source>
</evidence>
<dbReference type="InterPro" id="IPR038726">
    <property type="entry name" value="PDDEXK_AddAB-type"/>
</dbReference>
<comment type="function">
    <text evidence="15">A helicase/nuclease that prepares dsDNA breaks (DSB) for recombinational DNA repair. Binds to DSBs and unwinds DNA via a highly rapid and processive ATP-dependent bidirectional helicase activity. Unwinds dsDNA until it encounters a Chi (crossover hotspot instigator) sequence from the 3' direction. Cuts ssDNA a few nucleotides 3' to the Chi site. The properties and activities of the enzyme are changed at Chi. The Chi-altered holoenzyme produces a long 3'-ssDNA overhang and facilitates RecA-binding to the ssDNA for homologous DNA recombination and repair. Holoenzyme degrades any linearized DNA that is unable to undergo homologous recombination. In the holoenzyme this subunit contributes ATPase, 3'-5' helicase, exonuclease activity and loads RecA onto ssDNA.</text>
</comment>
<evidence type="ECO:0000256" key="16">
    <source>
        <dbReference type="PROSITE-ProRule" id="PRU00560"/>
    </source>
</evidence>
<dbReference type="SUPFAM" id="SSF52540">
    <property type="entry name" value="P-loop containing nucleoside triphosphate hydrolases"/>
    <property type="match status" value="1"/>
</dbReference>
<dbReference type="PROSITE" id="PS51198">
    <property type="entry name" value="UVRD_HELICASE_ATP_BIND"/>
    <property type="match status" value="1"/>
</dbReference>
<comment type="similarity">
    <text evidence="15">Belongs to the helicase family. UvrD subfamily.</text>
</comment>
<dbReference type="Proteomes" id="UP001595956">
    <property type="component" value="Unassembled WGS sequence"/>
</dbReference>
<dbReference type="EC" id="5.6.2.4" evidence="15"/>
<keyword evidence="11 15" id="KW-0234">DNA repair</keyword>
<keyword evidence="1 15" id="KW-0540">Nuclease</keyword>
<sequence length="1082" mass="117322">MSPFDITGDLPTGTVLLEASAGTGKTWTIGALVTRYVAEGHAKLEQMLVVTFGRAASQELRERVRAQLVEAERVLSDDPAAGDVSDSDLVRLLRAWDADARRAGHRRVTEALAGFDAATIATTHQFCSLVLDSLGVAGDTDSRARLVEDLDDLVKETVDDLYLRAFAFDPGGPVFDHVEALAIARTAVGDPQARLEPAGEDRSTPAGRRVSFAEAVRAELDRRKRRLGILSYDDLLTQLADALKDEDGAAAQRMRARWSIVLVDEFQDTDPVQWQVLDRAFSGHATMVLIGDPKQAIYAFRGGDVTTYLQAAATATTQQTLSVNWRSDAPLLDSFQALLRGAALGDDRIVVRDVEAHHRESRLSGGAAPFRVRVVRRDQFRRGGSAMLPVAQVRPHVAKDLALDVRRLLASGATYCGEPLRPRDIAVISYRHADLADVREALLAQGVPAVIAGGGSVFATPAAVEWLTLLEALEQPHRSARVRAAALTCFLGHTPAEIDAGGDDLTDEVADTLRAWVELFTHRGIAAVLEAANVSGLPERVLAEVGGDRRLTDLRHIGEALHEVTLTERHGLVSLLTWLRDQVSEGRAGRGVERTRRLDSDAAAVQLVTIHASKGLEYPVVYLPALSDRFVPKPTRPLFHDDDGNRCLNVGAGGADWSDHCRRWADEEAGEWLRLLYVAITRAKSQVVAWWAPTKNAVASPLHRMLMRDAESVDVPDSPPVPNDDDVVALFSRWRDRGGPSPEAAIHADPGADPPRPAPPALAARAFTREVDTEWRRASYSSLSKLETAAAVTSEPEVSAKDDEELEPTALELVPPADDVPSPMAGLPVGATFGSLVHAVLEHTDPDAPDLRAELLAHIDDQLGWWPVELDREELADALVAVCDSPLGPLAGGLTLRKLSLADRLREMDFELPLGDGRLGDIGPLLERHLPAGDPVREYAHTLAGPLGEQTLRGYLTGSVDVVLRLPGPRYLVVDYKTNWVGPADAPLTAHSYRPEALAAAMGHSDYPLQALLYAAVLHRFLRWRQPGYDPSVHLGGVLYLYLRGMCGPDTPLVDGAPCGVFAWKPPVALVEDLSDLLDGGR</sequence>
<dbReference type="PANTHER" id="PTHR11070:SF23">
    <property type="entry name" value="RECBCD ENZYME SUBUNIT RECB"/>
    <property type="match status" value="1"/>
</dbReference>
<comment type="subunit">
    <text evidence="15">Heterotrimer of RecB, RecC and RecD. All subunits contribute to DNA-binding. Interacts with RecA.</text>
</comment>
<organism evidence="19 20">
    <name type="scientific">Nocardioides caricicola</name>
    <dbReference type="NCBI Taxonomy" id="634770"/>
    <lineage>
        <taxon>Bacteria</taxon>
        <taxon>Bacillati</taxon>
        <taxon>Actinomycetota</taxon>
        <taxon>Actinomycetes</taxon>
        <taxon>Propionibacteriales</taxon>
        <taxon>Nocardioidaceae</taxon>
        <taxon>Nocardioides</taxon>
    </lineage>
</organism>
<comment type="catalytic activity">
    <reaction evidence="15">
        <text>Exonucleolytic cleavage (in the presence of ATP) in either 5'- to 3'- or 3'- to 5'-direction to yield 5'-phosphooligonucleotides.</text>
        <dbReference type="EC" id="3.1.11.5"/>
    </reaction>
</comment>
<dbReference type="InterPro" id="IPR014016">
    <property type="entry name" value="UvrD-like_ATP-bd"/>
</dbReference>
<keyword evidence="3 15" id="KW-0547">Nucleotide-binding</keyword>
<evidence type="ECO:0000256" key="11">
    <source>
        <dbReference type="ARBA" id="ARBA00023204"/>
    </source>
</evidence>
<evidence type="ECO:0000313" key="20">
    <source>
        <dbReference type="Proteomes" id="UP001595956"/>
    </source>
</evidence>
<dbReference type="InterPro" id="IPR014017">
    <property type="entry name" value="DNA_helicase_UvrD-like_C"/>
</dbReference>
<name>A0ABW0MZ01_9ACTN</name>
<feature type="domain" description="UvrD-like helicase ATP-binding" evidence="17">
    <location>
        <begin position="1"/>
        <end position="328"/>
    </location>
</feature>
<dbReference type="Pfam" id="PF13361">
    <property type="entry name" value="UvrD_C"/>
    <property type="match status" value="1"/>
</dbReference>
<keyword evidence="9 15" id="KW-0460">Magnesium</keyword>
<keyword evidence="5 15" id="KW-0378">Hydrolase</keyword>
<dbReference type="Gene3D" id="1.10.486.10">
    <property type="entry name" value="PCRA, domain 4"/>
    <property type="match status" value="1"/>
</dbReference>
<comment type="miscellaneous">
    <text evidence="15">In the RecBCD complex, RecB has a slow 3'-5' helicase, an exonuclease activity and loads RecA onto ssDNA, RecD has a fast 5'-3' helicase activity, while RecC stimulates the ATPase and processivity of the RecB helicase and contributes to recognition of the Chi site.</text>
</comment>
<evidence type="ECO:0000256" key="1">
    <source>
        <dbReference type="ARBA" id="ARBA00022722"/>
    </source>
</evidence>
<dbReference type="PROSITE" id="PS51217">
    <property type="entry name" value="UVRD_HELICASE_CTER"/>
    <property type="match status" value="1"/>
</dbReference>
<evidence type="ECO:0000256" key="3">
    <source>
        <dbReference type="ARBA" id="ARBA00022741"/>
    </source>
</evidence>
<feature type="domain" description="UvrD-like helicase C-terminal" evidence="18">
    <location>
        <begin position="341"/>
        <end position="615"/>
    </location>
</feature>
<dbReference type="InterPro" id="IPR027417">
    <property type="entry name" value="P-loop_NTPase"/>
</dbReference>
<evidence type="ECO:0000256" key="12">
    <source>
        <dbReference type="ARBA" id="ARBA00023235"/>
    </source>
</evidence>
<dbReference type="InterPro" id="IPR004586">
    <property type="entry name" value="RecB"/>
</dbReference>
<evidence type="ECO:0000256" key="5">
    <source>
        <dbReference type="ARBA" id="ARBA00022801"/>
    </source>
</evidence>
<keyword evidence="20" id="KW-1185">Reference proteome</keyword>
<dbReference type="InterPro" id="IPR011335">
    <property type="entry name" value="Restrct_endonuc-II-like"/>
</dbReference>
<dbReference type="Pfam" id="PF12705">
    <property type="entry name" value="PDDEXK_1"/>
    <property type="match status" value="1"/>
</dbReference>
<dbReference type="PANTHER" id="PTHR11070">
    <property type="entry name" value="UVRD / RECB / PCRA DNA HELICASE FAMILY MEMBER"/>
    <property type="match status" value="1"/>
</dbReference>
<feature type="binding site" evidence="16">
    <location>
        <begin position="19"/>
        <end position="26"/>
    </location>
    <ligand>
        <name>ATP</name>
        <dbReference type="ChEBI" id="CHEBI:30616"/>
    </ligand>
</feature>